<gene>
    <name evidence="1" type="ORF">EZS26_000229</name>
</gene>
<dbReference type="EMBL" id="SNRX01000001">
    <property type="protein sequence ID" value="KAA6303678.1"/>
    <property type="molecule type" value="Genomic_DNA"/>
</dbReference>
<evidence type="ECO:0000313" key="2">
    <source>
        <dbReference type="Proteomes" id="UP000324575"/>
    </source>
</evidence>
<organism evidence="1 2">
    <name type="scientific">Candidatus Ordinivivax streblomastigis</name>
    <dbReference type="NCBI Taxonomy" id="2540710"/>
    <lineage>
        <taxon>Bacteria</taxon>
        <taxon>Pseudomonadati</taxon>
        <taxon>Bacteroidota</taxon>
        <taxon>Bacteroidia</taxon>
        <taxon>Bacteroidales</taxon>
        <taxon>Candidatus Ordinivivax</taxon>
    </lineage>
</organism>
<name>A0A5M8P5R5_9BACT</name>
<dbReference type="Proteomes" id="UP000324575">
    <property type="component" value="Unassembled WGS sequence"/>
</dbReference>
<accession>A0A5M8P5R5</accession>
<proteinExistence type="predicted"/>
<reference evidence="1 2" key="1">
    <citation type="submission" date="2019-03" db="EMBL/GenBank/DDBJ databases">
        <title>Single cell metagenomics reveals metabolic interactions within the superorganism composed of flagellate Streblomastix strix and complex community of Bacteroidetes bacteria on its surface.</title>
        <authorList>
            <person name="Treitli S.C."/>
            <person name="Kolisko M."/>
            <person name="Husnik F."/>
            <person name="Keeling P."/>
            <person name="Hampl V."/>
        </authorList>
    </citation>
    <scope>NUCLEOTIDE SEQUENCE [LARGE SCALE GENOMIC DNA]</scope>
    <source>
        <strain evidence="1">St1</strain>
    </source>
</reference>
<comment type="caution">
    <text evidence="1">The sequence shown here is derived from an EMBL/GenBank/DDBJ whole genome shotgun (WGS) entry which is preliminary data.</text>
</comment>
<protein>
    <submittedName>
        <fullName evidence="1">Uncharacterized protein</fullName>
    </submittedName>
</protein>
<dbReference type="AlphaFoldDB" id="A0A5M8P5R5"/>
<evidence type="ECO:0000313" key="1">
    <source>
        <dbReference type="EMBL" id="KAA6303678.1"/>
    </source>
</evidence>
<sequence length="202" mass="23080">MEQHKSTISKFLLEKAKSDLLAGIEANRKNLIDEEVKLGINVNLLLGVALEGIINHLGEQLVGKNNWNEIEKSNPFTKWFIILKLNGKSADKGQEPLLTIFKLSKLRNRIAHPKLEKIGKDIMIVAENGEIIKEPNDDCILPQGNSSIYFGYEEYVKQYNINETLKNMIKVLKAIKDMADLLPTDFTWSDEIYNEIKEIKIK</sequence>